<sequence length="342" mass="37846">MKVTIQDIAKAANVAKSTVSKVLNDSPRISDETKARVREIMKQMNYTPSSIATRLAKRKSHNIGILFDISKENENTNPFFYNIIVGIESVISPLKYELTIANLQQEATELSVIDRLVRSGRIDGLITNSIILNDEMIETLNSLDFPFVSMGEYLSTPVSWIDYDNAEGGRMLTGHLLAEGYSDVAFIGGERGEDIFSKRHQGYRQTLLEAGIGYREDRTINGVADENLGYQSALELLQSHHPPDSFVCMNNYVAFGALKAAQQLGVAIPGQLGIATFDDYPFSPYTHPPLTSLFIDTFELGATAARTLIERIDKPDLPSSSLLLHSKLIVRESTLNKKAGLE</sequence>
<dbReference type="SMART" id="SM00354">
    <property type="entry name" value="HTH_LACI"/>
    <property type="match status" value="1"/>
</dbReference>
<dbReference type="EMBL" id="CP009286">
    <property type="protein sequence ID" value="AIQ62497.1"/>
    <property type="molecule type" value="Genomic_DNA"/>
</dbReference>
<dbReference type="SUPFAM" id="SSF53822">
    <property type="entry name" value="Periplasmic binding protein-like I"/>
    <property type="match status" value="1"/>
</dbReference>
<dbReference type="SUPFAM" id="SSF47413">
    <property type="entry name" value="lambda repressor-like DNA-binding domains"/>
    <property type="match status" value="1"/>
</dbReference>
<dbReference type="Pfam" id="PF13377">
    <property type="entry name" value="Peripla_BP_3"/>
    <property type="match status" value="1"/>
</dbReference>
<proteinExistence type="predicted"/>
<evidence type="ECO:0000256" key="2">
    <source>
        <dbReference type="ARBA" id="ARBA00023125"/>
    </source>
</evidence>
<dbReference type="InterPro" id="IPR028082">
    <property type="entry name" value="Peripla_BP_I"/>
</dbReference>
<evidence type="ECO:0000256" key="3">
    <source>
        <dbReference type="ARBA" id="ARBA00023163"/>
    </source>
</evidence>
<feature type="domain" description="HTH lacI-type" evidence="4">
    <location>
        <begin position="3"/>
        <end position="57"/>
    </location>
</feature>
<dbReference type="InterPro" id="IPR000843">
    <property type="entry name" value="HTH_LacI"/>
</dbReference>
<keyword evidence="1" id="KW-0805">Transcription regulation</keyword>
<dbReference type="CDD" id="cd01392">
    <property type="entry name" value="HTH_LacI"/>
    <property type="match status" value="1"/>
</dbReference>
<dbReference type="InterPro" id="IPR010982">
    <property type="entry name" value="Lambda_DNA-bd_dom_sf"/>
</dbReference>
<dbReference type="Gene3D" id="3.40.50.2300">
    <property type="match status" value="2"/>
</dbReference>
<accession>A0A089LNR0</accession>
<name>A0A089LNR0_9BACL</name>
<keyword evidence="3" id="KW-0804">Transcription</keyword>
<dbReference type="PROSITE" id="PS50932">
    <property type="entry name" value="HTH_LACI_2"/>
    <property type="match status" value="1"/>
</dbReference>
<dbReference type="GO" id="GO:0003700">
    <property type="term" value="F:DNA-binding transcription factor activity"/>
    <property type="evidence" value="ECO:0007669"/>
    <property type="project" value="TreeGrafter"/>
</dbReference>
<dbReference type="AlphaFoldDB" id="A0A089LNR0"/>
<dbReference type="STRING" id="169760.PSTEL_04660"/>
<dbReference type="Gene3D" id="1.10.260.40">
    <property type="entry name" value="lambda repressor-like DNA-binding domains"/>
    <property type="match status" value="1"/>
</dbReference>
<evidence type="ECO:0000313" key="6">
    <source>
        <dbReference type="Proteomes" id="UP000029507"/>
    </source>
</evidence>
<dbReference type="OrthoDB" id="9788209at2"/>
<dbReference type="PANTHER" id="PTHR30146:SF109">
    <property type="entry name" value="HTH-TYPE TRANSCRIPTIONAL REGULATOR GALS"/>
    <property type="match status" value="1"/>
</dbReference>
<reference evidence="5 6" key="1">
    <citation type="submission" date="2014-08" db="EMBL/GenBank/DDBJ databases">
        <title>Comparative genomics of the Paenibacillus odorifer group.</title>
        <authorList>
            <person name="den Bakker H.C."/>
            <person name="Tsai Y.-C."/>
            <person name="Martin N."/>
            <person name="Korlach J."/>
            <person name="Wiedmann M."/>
        </authorList>
    </citation>
    <scope>NUCLEOTIDE SEQUENCE [LARGE SCALE GENOMIC DNA]</scope>
    <source>
        <strain evidence="5 6">DSM 14472</strain>
    </source>
</reference>
<dbReference type="PRINTS" id="PR00036">
    <property type="entry name" value="HTHLACI"/>
</dbReference>
<dbReference type="Pfam" id="PF00356">
    <property type="entry name" value="LacI"/>
    <property type="match status" value="1"/>
</dbReference>
<keyword evidence="6" id="KW-1185">Reference proteome</keyword>
<evidence type="ECO:0000259" key="4">
    <source>
        <dbReference type="PROSITE" id="PS50932"/>
    </source>
</evidence>
<protein>
    <submittedName>
        <fullName evidence="5">Transcriptional regulator</fullName>
    </submittedName>
</protein>
<dbReference type="HOGENOM" id="CLU_037628_6_2_9"/>
<dbReference type="KEGG" id="pste:PSTEL_04660"/>
<dbReference type="GO" id="GO:0000976">
    <property type="term" value="F:transcription cis-regulatory region binding"/>
    <property type="evidence" value="ECO:0007669"/>
    <property type="project" value="TreeGrafter"/>
</dbReference>
<evidence type="ECO:0000256" key="1">
    <source>
        <dbReference type="ARBA" id="ARBA00023015"/>
    </source>
</evidence>
<organism evidence="5 6">
    <name type="scientific">Paenibacillus stellifer</name>
    <dbReference type="NCBI Taxonomy" id="169760"/>
    <lineage>
        <taxon>Bacteria</taxon>
        <taxon>Bacillati</taxon>
        <taxon>Bacillota</taxon>
        <taxon>Bacilli</taxon>
        <taxon>Bacillales</taxon>
        <taxon>Paenibacillaceae</taxon>
        <taxon>Paenibacillus</taxon>
    </lineage>
</organism>
<dbReference type="RefSeq" id="WP_038693747.1">
    <property type="nucleotide sequence ID" value="NZ_CP009286.1"/>
</dbReference>
<dbReference type="InterPro" id="IPR046335">
    <property type="entry name" value="LacI/GalR-like_sensor"/>
</dbReference>
<dbReference type="Proteomes" id="UP000029507">
    <property type="component" value="Chromosome"/>
</dbReference>
<evidence type="ECO:0000313" key="5">
    <source>
        <dbReference type="EMBL" id="AIQ62497.1"/>
    </source>
</evidence>
<dbReference type="CDD" id="cd06267">
    <property type="entry name" value="PBP1_LacI_sugar_binding-like"/>
    <property type="match status" value="1"/>
</dbReference>
<dbReference type="PANTHER" id="PTHR30146">
    <property type="entry name" value="LACI-RELATED TRANSCRIPTIONAL REPRESSOR"/>
    <property type="match status" value="1"/>
</dbReference>
<gene>
    <name evidence="5" type="ORF">PSTEL_04660</name>
</gene>
<keyword evidence="2" id="KW-0238">DNA-binding</keyword>